<feature type="transmembrane region" description="Helical" evidence="1">
    <location>
        <begin position="95"/>
        <end position="115"/>
    </location>
</feature>
<comment type="caution">
    <text evidence="2">The sequence shown here is derived from an EMBL/GenBank/DDBJ whole genome shotgun (WGS) entry which is preliminary data.</text>
</comment>
<sequence length="152" mass="17194">TIEVKNGNSYIFREQNSRYIPVKFSVRHRDIGSAVDEAKSLIAANVPMPEGYRMQWYGEYREMKEAQARLLILAPIAVAIMFLLLYWSYQSVGYAFVQLLSVPFALTGGVWALYLTGHHLSISAAIGFLSLFGIAIQDGMILINFVTRLRQE</sequence>
<keyword evidence="1" id="KW-0472">Membrane</keyword>
<dbReference type="InterPro" id="IPR027463">
    <property type="entry name" value="AcrB_DN_DC_subdom"/>
</dbReference>
<feature type="transmembrane region" description="Helical" evidence="1">
    <location>
        <begin position="70"/>
        <end position="89"/>
    </location>
</feature>
<gene>
    <name evidence="2" type="ORF">B1A_12012</name>
</gene>
<accession>T1BLL0</accession>
<feature type="non-terminal residue" evidence="2">
    <location>
        <position position="152"/>
    </location>
</feature>
<dbReference type="Pfam" id="PF00873">
    <property type="entry name" value="ACR_tran"/>
    <property type="match status" value="1"/>
</dbReference>
<keyword evidence="1" id="KW-1133">Transmembrane helix</keyword>
<dbReference type="PANTHER" id="PTHR32063">
    <property type="match status" value="1"/>
</dbReference>
<name>T1BLL0_9ZZZZ</name>
<dbReference type="PANTHER" id="PTHR32063:SF12">
    <property type="entry name" value="CATION EFFLUX SYSTEM PROTEIN"/>
    <property type="match status" value="1"/>
</dbReference>
<dbReference type="SUPFAM" id="SSF82866">
    <property type="entry name" value="Multidrug efflux transporter AcrB transmembrane domain"/>
    <property type="match status" value="1"/>
</dbReference>
<keyword evidence="1" id="KW-0812">Transmembrane</keyword>
<proteinExistence type="predicted"/>
<dbReference type="Gene3D" id="3.30.2090.10">
    <property type="entry name" value="Multidrug efflux transporter AcrB TolC docking domain, DN and DC subdomains"/>
    <property type="match status" value="1"/>
</dbReference>
<dbReference type="Gene3D" id="3.30.70.1440">
    <property type="entry name" value="Multidrug efflux transporter AcrB pore domain"/>
    <property type="match status" value="1"/>
</dbReference>
<dbReference type="EMBL" id="AUZX01008668">
    <property type="protein sequence ID" value="EQD54860.1"/>
    <property type="molecule type" value="Genomic_DNA"/>
</dbReference>
<dbReference type="InterPro" id="IPR001036">
    <property type="entry name" value="Acrflvin-R"/>
</dbReference>
<dbReference type="AlphaFoldDB" id="T1BLL0"/>
<organism evidence="2">
    <name type="scientific">mine drainage metagenome</name>
    <dbReference type="NCBI Taxonomy" id="410659"/>
    <lineage>
        <taxon>unclassified sequences</taxon>
        <taxon>metagenomes</taxon>
        <taxon>ecological metagenomes</taxon>
    </lineage>
</organism>
<evidence type="ECO:0000256" key="1">
    <source>
        <dbReference type="SAM" id="Phobius"/>
    </source>
</evidence>
<reference evidence="2" key="2">
    <citation type="journal article" date="2014" name="ISME J.">
        <title>Microbial stratification in low pH oxic and suboxic macroscopic growths along an acid mine drainage.</title>
        <authorList>
            <person name="Mendez-Garcia C."/>
            <person name="Mesa V."/>
            <person name="Sprenger R.R."/>
            <person name="Richter M."/>
            <person name="Diez M.S."/>
            <person name="Solano J."/>
            <person name="Bargiela R."/>
            <person name="Golyshina O.V."/>
            <person name="Manteca A."/>
            <person name="Ramos J.L."/>
            <person name="Gallego J.R."/>
            <person name="Llorente I."/>
            <person name="Martins Dos Santos V.A."/>
            <person name="Jensen O.N."/>
            <person name="Pelaez A.I."/>
            <person name="Sanchez J."/>
            <person name="Ferrer M."/>
        </authorList>
    </citation>
    <scope>NUCLEOTIDE SEQUENCE</scope>
</reference>
<reference evidence="2" key="1">
    <citation type="submission" date="2013-08" db="EMBL/GenBank/DDBJ databases">
        <authorList>
            <person name="Mendez C."/>
            <person name="Richter M."/>
            <person name="Ferrer M."/>
            <person name="Sanchez J."/>
        </authorList>
    </citation>
    <scope>NUCLEOTIDE SEQUENCE</scope>
</reference>
<dbReference type="GO" id="GO:0005886">
    <property type="term" value="C:plasma membrane"/>
    <property type="evidence" value="ECO:0007669"/>
    <property type="project" value="TreeGrafter"/>
</dbReference>
<feature type="non-terminal residue" evidence="2">
    <location>
        <position position="1"/>
    </location>
</feature>
<feature type="transmembrane region" description="Helical" evidence="1">
    <location>
        <begin position="122"/>
        <end position="146"/>
    </location>
</feature>
<protein>
    <submittedName>
        <fullName evidence="2">Cation/heavy metal efflux system protein</fullName>
    </submittedName>
</protein>
<dbReference type="GO" id="GO:0042910">
    <property type="term" value="F:xenobiotic transmembrane transporter activity"/>
    <property type="evidence" value="ECO:0007669"/>
    <property type="project" value="TreeGrafter"/>
</dbReference>
<evidence type="ECO:0000313" key="2">
    <source>
        <dbReference type="EMBL" id="EQD54860.1"/>
    </source>
</evidence>
<dbReference type="Gene3D" id="1.20.1640.10">
    <property type="entry name" value="Multidrug efflux transporter AcrB transmembrane domain"/>
    <property type="match status" value="1"/>
</dbReference>